<keyword evidence="1" id="KW-0805">Transcription regulation</keyword>
<proteinExistence type="predicted"/>
<dbReference type="AlphaFoldDB" id="A0A443ZHG7"/>
<dbReference type="EMBL" id="QJRG01000049">
    <property type="protein sequence ID" value="RWU18271.1"/>
    <property type="molecule type" value="Genomic_DNA"/>
</dbReference>
<organism evidence="5 6">
    <name type="scientific">Pseudomonas alkylphenolica</name>
    <dbReference type="NCBI Taxonomy" id="237609"/>
    <lineage>
        <taxon>Bacteria</taxon>
        <taxon>Pseudomonadati</taxon>
        <taxon>Pseudomonadota</taxon>
        <taxon>Gammaproteobacteria</taxon>
        <taxon>Pseudomonadales</taxon>
        <taxon>Pseudomonadaceae</taxon>
        <taxon>Pseudomonas</taxon>
    </lineage>
</organism>
<dbReference type="OrthoDB" id="9808480at2"/>
<dbReference type="PANTHER" id="PTHR30204">
    <property type="entry name" value="REDOX-CYCLING DRUG-SENSING TRANSCRIPTIONAL ACTIVATOR SOXR"/>
    <property type="match status" value="1"/>
</dbReference>
<dbReference type="RefSeq" id="WP_128326383.1">
    <property type="nucleotide sequence ID" value="NZ_QJRG01000049.1"/>
</dbReference>
<dbReference type="GO" id="GO:0003677">
    <property type="term" value="F:DNA binding"/>
    <property type="evidence" value="ECO:0007669"/>
    <property type="project" value="UniProtKB-KW"/>
</dbReference>
<evidence type="ECO:0000256" key="2">
    <source>
        <dbReference type="ARBA" id="ARBA00023125"/>
    </source>
</evidence>
<name>A0A443ZHG7_9PSED</name>
<reference evidence="5 6" key="1">
    <citation type="submission" date="2018-06" db="EMBL/GenBank/DDBJ databases">
        <title>Bacteria isolated from soil of Wuhan.</title>
        <authorList>
            <person name="Wei X."/>
            <person name="Chunhua H."/>
        </authorList>
    </citation>
    <scope>NUCLEOTIDE SEQUENCE [LARGE SCALE GENOMIC DNA]</scope>
    <source>
        <strain evidence="6">xwS2</strain>
    </source>
</reference>
<evidence type="ECO:0000313" key="6">
    <source>
        <dbReference type="Proteomes" id="UP000288983"/>
    </source>
</evidence>
<dbReference type="STRING" id="237609.PSAKL28_44380"/>
<keyword evidence="3" id="KW-0804">Transcription</keyword>
<comment type="caution">
    <text evidence="5">The sequence shown here is derived from an EMBL/GenBank/DDBJ whole genome shotgun (WGS) entry which is preliminary data.</text>
</comment>
<evidence type="ECO:0000256" key="3">
    <source>
        <dbReference type="ARBA" id="ARBA00023163"/>
    </source>
</evidence>
<gene>
    <name evidence="5" type="ORF">DM813_26850</name>
</gene>
<evidence type="ECO:0000256" key="1">
    <source>
        <dbReference type="ARBA" id="ARBA00023015"/>
    </source>
</evidence>
<dbReference type="SUPFAM" id="SSF46955">
    <property type="entry name" value="Putative DNA-binding domain"/>
    <property type="match status" value="1"/>
</dbReference>
<dbReference type="PANTHER" id="PTHR30204:SF92">
    <property type="entry name" value="HTH-TYPE TRANSCRIPTIONAL REGULATOR ZNTR"/>
    <property type="match status" value="1"/>
</dbReference>
<accession>A0A443ZHG7</accession>
<dbReference type="GO" id="GO:0003700">
    <property type="term" value="F:DNA-binding transcription factor activity"/>
    <property type="evidence" value="ECO:0007669"/>
    <property type="project" value="InterPro"/>
</dbReference>
<keyword evidence="2" id="KW-0238">DNA-binding</keyword>
<dbReference type="Proteomes" id="UP000288983">
    <property type="component" value="Unassembled WGS sequence"/>
</dbReference>
<dbReference type="InterPro" id="IPR000551">
    <property type="entry name" value="MerR-type_HTH_dom"/>
</dbReference>
<feature type="domain" description="HTH merR-type" evidence="4">
    <location>
        <begin position="5"/>
        <end position="74"/>
    </location>
</feature>
<protein>
    <submittedName>
        <fullName evidence="5">MerR family transcriptional regulator</fullName>
    </submittedName>
</protein>
<dbReference type="InterPro" id="IPR015358">
    <property type="entry name" value="Tscrpt_reg_MerR_DNA-bd"/>
</dbReference>
<sequence length="145" mass="16166">MTGSNYTVGQLAKATDTKAVTIRYYEQQGLLPSATRTPAGYRLYTEVERDRLLFIRRSRGLGFSLDDVRELLGLADRKAHSCAAVDAKVEHQLAQVRERIRDLQGLENELTRLIACCQGGVIEECRIIESLSNRSVVNPMSADPV</sequence>
<dbReference type="Gene3D" id="1.10.1660.10">
    <property type="match status" value="1"/>
</dbReference>
<dbReference type="InterPro" id="IPR009061">
    <property type="entry name" value="DNA-bd_dom_put_sf"/>
</dbReference>
<dbReference type="Pfam" id="PF09278">
    <property type="entry name" value="MerR-DNA-bind"/>
    <property type="match status" value="1"/>
</dbReference>
<dbReference type="CDD" id="cd04785">
    <property type="entry name" value="HTH_CadR-PbrR-like"/>
    <property type="match status" value="1"/>
</dbReference>
<evidence type="ECO:0000313" key="5">
    <source>
        <dbReference type="EMBL" id="RWU18271.1"/>
    </source>
</evidence>
<dbReference type="PRINTS" id="PR00040">
    <property type="entry name" value="HTHMERR"/>
</dbReference>
<dbReference type="InterPro" id="IPR047057">
    <property type="entry name" value="MerR_fam"/>
</dbReference>
<dbReference type="SMART" id="SM00422">
    <property type="entry name" value="HTH_MERR"/>
    <property type="match status" value="1"/>
</dbReference>
<dbReference type="PROSITE" id="PS50937">
    <property type="entry name" value="HTH_MERR_2"/>
    <property type="match status" value="1"/>
</dbReference>
<evidence type="ECO:0000259" key="4">
    <source>
        <dbReference type="PROSITE" id="PS50937"/>
    </source>
</evidence>
<dbReference type="Pfam" id="PF00376">
    <property type="entry name" value="MerR"/>
    <property type="match status" value="1"/>
</dbReference>